<dbReference type="RefSeq" id="XP_039137917.1">
    <property type="nucleotide sequence ID" value="XM_039281983.1"/>
</dbReference>
<dbReference type="InterPro" id="IPR015500">
    <property type="entry name" value="Peptidase_S8_subtilisin-rel"/>
</dbReference>
<feature type="domain" description="Subtilisin-like protease fibronectin type-III" evidence="13">
    <location>
        <begin position="681"/>
        <end position="779"/>
    </location>
</feature>
<dbReference type="AlphaFoldDB" id="A0AB40CDE5"/>
<evidence type="ECO:0000313" key="15">
    <source>
        <dbReference type="RefSeq" id="XP_039137917.1"/>
    </source>
</evidence>
<evidence type="ECO:0000259" key="11">
    <source>
        <dbReference type="Pfam" id="PF02225"/>
    </source>
</evidence>
<dbReference type="InterPro" id="IPR036852">
    <property type="entry name" value="Peptidase_S8/S53_dom_sf"/>
</dbReference>
<dbReference type="InterPro" id="IPR003137">
    <property type="entry name" value="PA_domain"/>
</dbReference>
<dbReference type="PROSITE" id="PS51892">
    <property type="entry name" value="SUBTILASE"/>
    <property type="match status" value="1"/>
</dbReference>
<keyword evidence="7" id="KW-0325">Glycoprotein</keyword>
<dbReference type="Pfam" id="PF17766">
    <property type="entry name" value="fn3_6"/>
    <property type="match status" value="1"/>
</dbReference>
<reference evidence="15" key="1">
    <citation type="submission" date="2025-08" db="UniProtKB">
        <authorList>
            <consortium name="RefSeq"/>
        </authorList>
    </citation>
    <scope>IDENTIFICATION</scope>
</reference>
<dbReference type="Pfam" id="PF05922">
    <property type="entry name" value="Inhibitor_I9"/>
    <property type="match status" value="1"/>
</dbReference>
<comment type="subcellular location">
    <subcellularLocation>
        <location evidence="1">Secreted</location>
    </subcellularLocation>
</comment>
<dbReference type="SUPFAM" id="SSF52743">
    <property type="entry name" value="Subtilisin-like"/>
    <property type="match status" value="1"/>
</dbReference>
<dbReference type="Pfam" id="PF00082">
    <property type="entry name" value="Peptidase_S8"/>
    <property type="match status" value="1"/>
</dbReference>
<evidence type="ECO:0000259" key="12">
    <source>
        <dbReference type="Pfam" id="PF05922"/>
    </source>
</evidence>
<feature type="active site" description="Charge relay system" evidence="8 9">
    <location>
        <position position="237"/>
    </location>
</feature>
<dbReference type="PROSITE" id="PS00136">
    <property type="entry name" value="SUBTILASE_ASP"/>
    <property type="match status" value="1"/>
</dbReference>
<evidence type="ECO:0000256" key="9">
    <source>
        <dbReference type="PROSITE-ProRule" id="PRU01240"/>
    </source>
</evidence>
<evidence type="ECO:0000313" key="14">
    <source>
        <dbReference type="Proteomes" id="UP001515500"/>
    </source>
</evidence>
<comment type="similarity">
    <text evidence="2 9">Belongs to the peptidase S8 family.</text>
</comment>
<dbReference type="InterPro" id="IPR045051">
    <property type="entry name" value="SBT"/>
</dbReference>
<keyword evidence="3 9" id="KW-0645">Protease</keyword>
<feature type="domain" description="Peptidase S8/S53" evidence="10">
    <location>
        <begin position="167"/>
        <end position="600"/>
    </location>
</feature>
<dbReference type="PRINTS" id="PR00723">
    <property type="entry name" value="SUBTILISIN"/>
</dbReference>
<dbReference type="Gene3D" id="3.40.50.200">
    <property type="entry name" value="Peptidase S8/S53 domain"/>
    <property type="match status" value="1"/>
</dbReference>
<dbReference type="GO" id="GO:0006508">
    <property type="term" value="P:proteolysis"/>
    <property type="evidence" value="ECO:0007669"/>
    <property type="project" value="UniProtKB-KW"/>
</dbReference>
<dbReference type="GO" id="GO:0005576">
    <property type="term" value="C:extracellular region"/>
    <property type="evidence" value="ECO:0007669"/>
    <property type="project" value="UniProtKB-SubCell"/>
</dbReference>
<evidence type="ECO:0000259" key="13">
    <source>
        <dbReference type="Pfam" id="PF17766"/>
    </source>
</evidence>
<feature type="domain" description="PA" evidence="11">
    <location>
        <begin position="407"/>
        <end position="481"/>
    </location>
</feature>
<dbReference type="PROSITE" id="PS00137">
    <property type="entry name" value="SUBTILASE_HIS"/>
    <property type="match status" value="1"/>
</dbReference>
<accession>A0AB40CDE5</accession>
<dbReference type="Gene3D" id="3.50.30.30">
    <property type="match status" value="1"/>
</dbReference>
<dbReference type="Gene3D" id="3.30.70.80">
    <property type="entry name" value="Peptidase S8 propeptide/proteinase inhibitor I9"/>
    <property type="match status" value="1"/>
</dbReference>
<evidence type="ECO:0000256" key="5">
    <source>
        <dbReference type="ARBA" id="ARBA00022801"/>
    </source>
</evidence>
<keyword evidence="4" id="KW-0732">Signal</keyword>
<dbReference type="Proteomes" id="UP001515500">
    <property type="component" value="Chromosome 2"/>
</dbReference>
<dbReference type="InterPro" id="IPR023827">
    <property type="entry name" value="Peptidase_S8_Asp-AS"/>
</dbReference>
<dbReference type="Pfam" id="PF02225">
    <property type="entry name" value="PA"/>
    <property type="match status" value="1"/>
</dbReference>
<sequence>MRILSISRITKAGSLKTDIQETGIVEKTELIRVRCPPSDRHGYGSLLTSVLDDQNYKKDNQLLTYIVHVRRPMHHELLSDEDLEHWHRSFLPNTTLDTGEQRLVHSYRHAISGFAARITLEEVKAMESMEGFLIARPSKTLKLATTHTPNFLGLNRQSGLWPDSFMGSGVIIGVIDSGITPNHASFIYDGTMPPKPLKWSGTCGFHNKTLCNNKLIGALGFSGTRRPSPKDDKKDGHGTHVAGIAAGNFVDNADILGLAKGTASGIAPKAHLATYKVCDKKGCSGTDVAAAIDEAIKNGVDIINLSLGDLNHSPFYDDDIMIATFSAVREKIFVCMVAGNTGPYPSSLWDNGAPWILTVGASSHDRRFKGTVRLGNLVEVEGEFGYQPSTFNATGNMIFPGYPGHNGTLGCKNTSFNNVEVKGKIVLCSMEGGSYKDMSINVKDAGGAGMIVLNGFFRGSTTFADDHVVPTVHVNYSTAVKIVDYFLNSTSMATATIAFNGTKFGARPCPTVSYFSSRGPHAYNGGIIKPDILGPGVNILSSFPSAPGPFPNLPSGSFFKSMSGTSTAAPHLAGIAALLKNTHKNWSTSAIRSTIMTTANRIDLDGNPIFDDAYQDYAKLADIGSGQVNPLIANDPGLIYDISTDHYLQYLCGLGYNDTQLSIVAGNSLQCSVVGSIAPENLNYPSISISLNSSTMKSIHRTLTNVGDANELYNIDVEEPNGIRVVVSPASIQFSSIGEEKNITLEFSSKGMPLIKDHVWDGQLKLDSGKHFVRSPISVTII</sequence>
<evidence type="ECO:0000259" key="10">
    <source>
        <dbReference type="Pfam" id="PF00082"/>
    </source>
</evidence>
<dbReference type="InterPro" id="IPR034197">
    <property type="entry name" value="Peptidases_S8_3"/>
</dbReference>
<keyword evidence="14" id="KW-1185">Reference proteome</keyword>
<evidence type="ECO:0000256" key="6">
    <source>
        <dbReference type="ARBA" id="ARBA00022825"/>
    </source>
</evidence>
<dbReference type="InterPro" id="IPR000209">
    <property type="entry name" value="Peptidase_S8/S53_dom"/>
</dbReference>
<keyword evidence="6 9" id="KW-0720">Serine protease</keyword>
<evidence type="ECO:0000256" key="4">
    <source>
        <dbReference type="ARBA" id="ARBA00022729"/>
    </source>
</evidence>
<dbReference type="GO" id="GO:0004252">
    <property type="term" value="F:serine-type endopeptidase activity"/>
    <property type="evidence" value="ECO:0007669"/>
    <property type="project" value="UniProtKB-UniRule"/>
</dbReference>
<feature type="active site" description="Charge relay system" evidence="8 9">
    <location>
        <position position="176"/>
    </location>
</feature>
<dbReference type="Gene3D" id="2.60.40.2310">
    <property type="match status" value="1"/>
</dbReference>
<feature type="domain" description="Inhibitor I9" evidence="12">
    <location>
        <begin position="64"/>
        <end position="143"/>
    </location>
</feature>
<evidence type="ECO:0000256" key="2">
    <source>
        <dbReference type="ARBA" id="ARBA00011073"/>
    </source>
</evidence>
<dbReference type="InterPro" id="IPR010259">
    <property type="entry name" value="S8pro/Inhibitor_I9"/>
</dbReference>
<dbReference type="PANTHER" id="PTHR10795">
    <property type="entry name" value="PROPROTEIN CONVERTASE SUBTILISIN/KEXIN"/>
    <property type="match status" value="1"/>
</dbReference>
<dbReference type="CDD" id="cd04852">
    <property type="entry name" value="Peptidases_S8_3"/>
    <property type="match status" value="1"/>
</dbReference>
<protein>
    <submittedName>
        <fullName evidence="15">Subtilisin-like protease</fullName>
    </submittedName>
</protein>
<dbReference type="InterPro" id="IPR037045">
    <property type="entry name" value="S8pro/Inhibitor_I9_sf"/>
</dbReference>
<name>A0AB40CDE5_DIOCR</name>
<gene>
    <name evidence="15" type="primary">LOC120275414</name>
</gene>
<keyword evidence="5 9" id="KW-0378">Hydrolase</keyword>
<organism evidence="14 15">
    <name type="scientific">Dioscorea cayennensis subsp. rotundata</name>
    <name type="common">White Guinea yam</name>
    <name type="synonym">Dioscorea rotundata</name>
    <dbReference type="NCBI Taxonomy" id="55577"/>
    <lineage>
        <taxon>Eukaryota</taxon>
        <taxon>Viridiplantae</taxon>
        <taxon>Streptophyta</taxon>
        <taxon>Embryophyta</taxon>
        <taxon>Tracheophyta</taxon>
        <taxon>Spermatophyta</taxon>
        <taxon>Magnoliopsida</taxon>
        <taxon>Liliopsida</taxon>
        <taxon>Dioscoreales</taxon>
        <taxon>Dioscoreaceae</taxon>
        <taxon>Dioscorea</taxon>
    </lineage>
</organism>
<evidence type="ECO:0000256" key="7">
    <source>
        <dbReference type="ARBA" id="ARBA00023180"/>
    </source>
</evidence>
<evidence type="ECO:0000256" key="8">
    <source>
        <dbReference type="PIRSR" id="PIRSR615500-1"/>
    </source>
</evidence>
<evidence type="ECO:0000256" key="1">
    <source>
        <dbReference type="ARBA" id="ARBA00004613"/>
    </source>
</evidence>
<dbReference type="CDD" id="cd02120">
    <property type="entry name" value="PA_subtilisin_like"/>
    <property type="match status" value="1"/>
</dbReference>
<dbReference type="GeneID" id="120275414"/>
<dbReference type="InterPro" id="IPR022398">
    <property type="entry name" value="Peptidase_S8_His-AS"/>
</dbReference>
<evidence type="ECO:0000256" key="3">
    <source>
        <dbReference type="ARBA" id="ARBA00022670"/>
    </source>
</evidence>
<feature type="active site" description="Charge relay system" evidence="8 9">
    <location>
        <position position="566"/>
    </location>
</feature>
<proteinExistence type="inferred from homology"/>
<dbReference type="InterPro" id="IPR041469">
    <property type="entry name" value="Subtilisin-like_FN3"/>
</dbReference>